<dbReference type="RefSeq" id="WP_006240756.1">
    <property type="nucleotide sequence ID" value="NZ_JH636049.1"/>
</dbReference>
<feature type="transmembrane region" description="Helical" evidence="1">
    <location>
        <begin position="42"/>
        <end position="62"/>
    </location>
</feature>
<evidence type="ECO:0000256" key="1">
    <source>
        <dbReference type="SAM" id="Phobius"/>
    </source>
</evidence>
<reference evidence="2 3" key="1">
    <citation type="submission" date="2012-01" db="EMBL/GenBank/DDBJ databases">
        <title>Improved High-Quality Draft sequence of Saccharomonospora xinjiangensis XJ-54.</title>
        <authorList>
            <consortium name="US DOE Joint Genome Institute"/>
            <person name="Lucas S."/>
            <person name="Han J."/>
            <person name="Lapidus A."/>
            <person name="Cheng J.-F."/>
            <person name="Goodwin L."/>
            <person name="Pitluck S."/>
            <person name="Peters L."/>
            <person name="Mikhailova N."/>
            <person name="Teshima H."/>
            <person name="Detter J.C."/>
            <person name="Han C."/>
            <person name="Tapia R."/>
            <person name="Land M."/>
            <person name="Hauser L."/>
            <person name="Kyrpides N."/>
            <person name="Ivanova N."/>
            <person name="Pagani I."/>
            <person name="Brambilla E.-M."/>
            <person name="Klenk H.-P."/>
            <person name="Woyke T."/>
        </authorList>
    </citation>
    <scope>NUCLEOTIDE SEQUENCE [LARGE SCALE GENOMIC DNA]</scope>
    <source>
        <strain evidence="2 3">XJ-54</strain>
    </source>
</reference>
<accession>I0V8S0</accession>
<proteinExistence type="predicted"/>
<name>I0V8S0_9PSEU</name>
<feature type="transmembrane region" description="Helical" evidence="1">
    <location>
        <begin position="211"/>
        <end position="233"/>
    </location>
</feature>
<dbReference type="EMBL" id="JH636049">
    <property type="protein sequence ID" value="EID56523.1"/>
    <property type="molecule type" value="Genomic_DNA"/>
</dbReference>
<dbReference type="OrthoDB" id="10013168at2"/>
<dbReference type="HOGENOM" id="CLU_754171_0_0_11"/>
<protein>
    <submittedName>
        <fullName evidence="2">Uncharacterized protein</fullName>
    </submittedName>
</protein>
<dbReference type="AlphaFoldDB" id="I0V8S0"/>
<sequence length="370" mass="39524">MTESPVPAATLDVRPLGFTPADGVLVRDTPFLPDVLRGVHRAVVRSAVLAPLLVLCAASLFVTTEGSLAVPVLVAFGAGMYLLWTLARVSSGRLASDRVLGTRLRSVSLVPEDVVLTRWRVALRVGGPTDRHWVCGWFPRAYREMLLRHRRVLVVQPASARRVVVIVPGSLAVFTARSRRAAPKGAHPQTAAPSHTVSAIPRHDVVLSAWLAMNTWILTVAAVVLSSTAIFLAAQSVPVLLDGGPGDDVVLTYGSVVLAVLLLVGAVTVVVSLCRLRHRVVSASGWRCLRARLHETEPSPAGAGRYRFTATVQDADGRVEQVSARAAFADIVASIADTGRMWVLDTGTDSGNWTAGIPGHPVLDTVVRQR</sequence>
<dbReference type="STRING" id="882086.SacxiDRAFT_4342"/>
<dbReference type="Proteomes" id="UP000004691">
    <property type="component" value="Unassembled WGS sequence"/>
</dbReference>
<evidence type="ECO:0000313" key="2">
    <source>
        <dbReference type="EMBL" id="EID56523.1"/>
    </source>
</evidence>
<organism evidence="2 3">
    <name type="scientific">Saccharomonospora xinjiangensis XJ-54</name>
    <dbReference type="NCBI Taxonomy" id="882086"/>
    <lineage>
        <taxon>Bacteria</taxon>
        <taxon>Bacillati</taxon>
        <taxon>Actinomycetota</taxon>
        <taxon>Actinomycetes</taxon>
        <taxon>Pseudonocardiales</taxon>
        <taxon>Pseudonocardiaceae</taxon>
        <taxon>Saccharomonospora</taxon>
    </lineage>
</organism>
<keyword evidence="1" id="KW-0472">Membrane</keyword>
<keyword evidence="1" id="KW-1133">Transmembrane helix</keyword>
<keyword evidence="3" id="KW-1185">Reference proteome</keyword>
<keyword evidence="1" id="KW-0812">Transmembrane</keyword>
<gene>
    <name evidence="2" type="ORF">SacxiDRAFT_4342</name>
</gene>
<feature type="transmembrane region" description="Helical" evidence="1">
    <location>
        <begin position="253"/>
        <end position="274"/>
    </location>
</feature>
<feature type="transmembrane region" description="Helical" evidence="1">
    <location>
        <begin position="68"/>
        <end position="87"/>
    </location>
</feature>
<evidence type="ECO:0000313" key="3">
    <source>
        <dbReference type="Proteomes" id="UP000004691"/>
    </source>
</evidence>